<feature type="compositionally biased region" description="Low complexity" evidence="1">
    <location>
        <begin position="42"/>
        <end position="64"/>
    </location>
</feature>
<dbReference type="Proteomes" id="UP000694415">
    <property type="component" value="Unplaced"/>
</dbReference>
<accession>A0A8C6HDR0</accession>
<evidence type="ECO:0000313" key="2">
    <source>
        <dbReference type="Ensembl" id="ENSMSIP00000019370.1"/>
    </source>
</evidence>
<proteinExistence type="predicted"/>
<feature type="compositionally biased region" description="Low complexity" evidence="1">
    <location>
        <begin position="8"/>
        <end position="17"/>
    </location>
</feature>
<keyword evidence="3" id="KW-1185">Reference proteome</keyword>
<evidence type="ECO:0000313" key="3">
    <source>
        <dbReference type="Proteomes" id="UP000694415"/>
    </source>
</evidence>
<evidence type="ECO:0000256" key="1">
    <source>
        <dbReference type="SAM" id="MobiDB-lite"/>
    </source>
</evidence>
<feature type="region of interest" description="Disordered" evidence="1">
    <location>
        <begin position="178"/>
        <end position="199"/>
    </location>
</feature>
<name>A0A8C6HDR0_MUSSI</name>
<reference evidence="2" key="2">
    <citation type="submission" date="2025-09" db="UniProtKB">
        <authorList>
            <consortium name="Ensembl"/>
        </authorList>
    </citation>
    <scope>IDENTIFICATION</scope>
</reference>
<reference evidence="2" key="1">
    <citation type="submission" date="2025-08" db="UniProtKB">
        <authorList>
            <consortium name="Ensembl"/>
        </authorList>
    </citation>
    <scope>IDENTIFICATION</scope>
</reference>
<sequence length="199" mass="20892">MARRDPSRGQAGSSSRGRAPRERSPGCHGHPGTWVATALRPTATVREGTAATGRGAGRGDPATRSWRRRAALPGQLPQGGDHGRQLQPVVAHGDTERLSKQQPPAPGFSTAASGGEGGASTGPREVQNSPPGSRYRLRLEPWGNPRGDRGGADSGRARPLSLPGECVTYSTGIFCSNLDAQRSRKLGSGSERDLRTQQS</sequence>
<feature type="region of interest" description="Disordered" evidence="1">
    <location>
        <begin position="1"/>
        <end position="163"/>
    </location>
</feature>
<feature type="compositionally biased region" description="Basic and acidic residues" evidence="1">
    <location>
        <begin position="190"/>
        <end position="199"/>
    </location>
</feature>
<dbReference type="GeneTree" id="ENSGT00960000192143"/>
<organism evidence="2 3">
    <name type="scientific">Mus spicilegus</name>
    <name type="common">Mound-building mouse</name>
    <dbReference type="NCBI Taxonomy" id="10103"/>
    <lineage>
        <taxon>Eukaryota</taxon>
        <taxon>Metazoa</taxon>
        <taxon>Chordata</taxon>
        <taxon>Craniata</taxon>
        <taxon>Vertebrata</taxon>
        <taxon>Euteleostomi</taxon>
        <taxon>Mammalia</taxon>
        <taxon>Eutheria</taxon>
        <taxon>Euarchontoglires</taxon>
        <taxon>Glires</taxon>
        <taxon>Rodentia</taxon>
        <taxon>Myomorpha</taxon>
        <taxon>Muroidea</taxon>
        <taxon>Muridae</taxon>
        <taxon>Murinae</taxon>
        <taxon>Mus</taxon>
        <taxon>Mus</taxon>
    </lineage>
</organism>
<dbReference type="Ensembl" id="ENSMSIT00000024480.1">
    <property type="protein sequence ID" value="ENSMSIP00000019370.1"/>
    <property type="gene ID" value="ENSMSIG00000016478.1"/>
</dbReference>
<protein>
    <submittedName>
        <fullName evidence="2">Uncharacterized protein</fullName>
    </submittedName>
</protein>
<dbReference type="AlphaFoldDB" id="A0A8C6HDR0"/>